<evidence type="ECO:0000256" key="2">
    <source>
        <dbReference type="ARBA" id="ARBA00022679"/>
    </source>
</evidence>
<evidence type="ECO:0000256" key="1">
    <source>
        <dbReference type="ARBA" id="ARBA00022527"/>
    </source>
</evidence>
<keyword evidence="2" id="KW-0808">Transferase</keyword>
<dbReference type="Pfam" id="PF02816">
    <property type="entry name" value="Alpha_kinase"/>
    <property type="match status" value="1"/>
</dbReference>
<dbReference type="GO" id="GO:0016301">
    <property type="term" value="F:kinase activity"/>
    <property type="evidence" value="ECO:0007669"/>
    <property type="project" value="UniProtKB-KW"/>
</dbReference>
<keyword evidence="5" id="KW-0648">Protein biosynthesis</keyword>
<dbReference type="InterPro" id="IPR004166">
    <property type="entry name" value="a-kinase_dom"/>
</dbReference>
<evidence type="ECO:0000313" key="6">
    <source>
        <dbReference type="Proteomes" id="UP001150062"/>
    </source>
</evidence>
<keyword evidence="1" id="KW-0723">Serine/threonine-protein kinase</keyword>
<sequence length="276" mass="32977">MTLAVLPYCYQQTTSNDIFLLQLENGKRLIGKINLKYRDLSIKEQFRRYRAEIKNHTKITQYIKEWNNLNSRYSIDYLNKMVIEFKTEKSPHHNYVLIAEPFKEDGCRWEKYNWFSPKANEKNKIKMEELIAFEHYAFLRSNKTMFVRTKKGFNLTPHNLKGGIYSSPKIITLDHYQKQSNMQIGHKQSKKSFIKYFKSKHKCSPICKKLKLSSPQTDLKKIKINHFSDEKKKRINRYSICNDIFCAQNVGLTLKQYSKNPNKICFNCIKQTRKFK</sequence>
<name>A0ABQ8XQD0_9EUKA</name>
<accession>A0ABQ8XQD0</accession>
<gene>
    <name evidence="5" type="ORF">M0813_29146</name>
</gene>
<dbReference type="GO" id="GO:0003746">
    <property type="term" value="F:translation elongation factor activity"/>
    <property type="evidence" value="ECO:0007669"/>
    <property type="project" value="UniProtKB-KW"/>
</dbReference>
<dbReference type="Gene3D" id="3.20.200.10">
    <property type="entry name" value="MHCK/EF2 kinase"/>
    <property type="match status" value="1"/>
</dbReference>
<evidence type="ECO:0000259" key="4">
    <source>
        <dbReference type="PROSITE" id="PS51158"/>
    </source>
</evidence>
<dbReference type="SUPFAM" id="SSF56112">
    <property type="entry name" value="Protein kinase-like (PK-like)"/>
    <property type="match status" value="1"/>
</dbReference>
<dbReference type="Proteomes" id="UP001150062">
    <property type="component" value="Unassembled WGS sequence"/>
</dbReference>
<protein>
    <submittedName>
        <fullName evidence="5">Eukaryotic elongation factor 2 kinase-related</fullName>
    </submittedName>
</protein>
<feature type="domain" description="Alpha-type protein kinase" evidence="4">
    <location>
        <begin position="1"/>
        <end position="215"/>
    </location>
</feature>
<keyword evidence="6" id="KW-1185">Reference proteome</keyword>
<organism evidence="5 6">
    <name type="scientific">Anaeramoeba flamelloides</name>
    <dbReference type="NCBI Taxonomy" id="1746091"/>
    <lineage>
        <taxon>Eukaryota</taxon>
        <taxon>Metamonada</taxon>
        <taxon>Anaeramoebidae</taxon>
        <taxon>Anaeramoeba</taxon>
    </lineage>
</organism>
<dbReference type="EMBL" id="JAOAOG010000269">
    <property type="protein sequence ID" value="KAJ6234555.1"/>
    <property type="molecule type" value="Genomic_DNA"/>
</dbReference>
<comment type="caution">
    <text evidence="5">The sequence shown here is derived from an EMBL/GenBank/DDBJ whole genome shotgun (WGS) entry which is preliminary data.</text>
</comment>
<evidence type="ECO:0000256" key="3">
    <source>
        <dbReference type="ARBA" id="ARBA00022777"/>
    </source>
</evidence>
<keyword evidence="3 5" id="KW-0418">Kinase</keyword>
<reference evidence="5" key="1">
    <citation type="submission" date="2022-08" db="EMBL/GenBank/DDBJ databases">
        <title>Novel sulfate-reducing endosymbionts in the free-living metamonad Anaeramoeba.</title>
        <authorList>
            <person name="Jerlstrom-Hultqvist J."/>
            <person name="Cepicka I."/>
            <person name="Gallot-Lavallee L."/>
            <person name="Salas-Leiva D."/>
            <person name="Curtis B.A."/>
            <person name="Zahonova K."/>
            <person name="Pipaliya S."/>
            <person name="Dacks J."/>
            <person name="Roger A.J."/>
        </authorList>
    </citation>
    <scope>NUCLEOTIDE SEQUENCE</scope>
    <source>
        <strain evidence="5">Schooner1</strain>
    </source>
</reference>
<evidence type="ECO:0000313" key="5">
    <source>
        <dbReference type="EMBL" id="KAJ6234555.1"/>
    </source>
</evidence>
<keyword evidence="5" id="KW-0251">Elongation factor</keyword>
<dbReference type="PROSITE" id="PS51158">
    <property type="entry name" value="ALPHA_KINASE"/>
    <property type="match status" value="1"/>
</dbReference>
<proteinExistence type="predicted"/>
<dbReference type="InterPro" id="IPR011009">
    <property type="entry name" value="Kinase-like_dom_sf"/>
</dbReference>